<keyword evidence="13" id="KW-1185">Reference proteome</keyword>
<dbReference type="PANTHER" id="PTHR31221:SF1">
    <property type="entry name" value="WRKY TRANSCRIPTION FACTOR 33-RELATED"/>
    <property type="match status" value="1"/>
</dbReference>
<keyword evidence="2" id="KW-0479">Metal-binding</keyword>
<dbReference type="InterPro" id="IPR044810">
    <property type="entry name" value="WRKY_plant"/>
</dbReference>
<comment type="caution">
    <text evidence="12">The sequence shown here is derived from an EMBL/GenBank/DDBJ whole genome shotgun (WGS) entry which is preliminary data.</text>
</comment>
<dbReference type="PROSITE" id="PS50811">
    <property type="entry name" value="WRKY"/>
    <property type="match status" value="2"/>
</dbReference>
<protein>
    <recommendedName>
        <fullName evidence="11">WRKY domain-containing protein</fullName>
    </recommendedName>
</protein>
<keyword evidence="3" id="KW-0677">Repeat</keyword>
<dbReference type="InterPro" id="IPR003657">
    <property type="entry name" value="WRKY_dom"/>
</dbReference>
<feature type="domain" description="WRKY" evidence="11">
    <location>
        <begin position="214"/>
        <end position="278"/>
    </location>
</feature>
<dbReference type="SMR" id="A0A8T3BQ38"/>
<dbReference type="GO" id="GO:0043565">
    <property type="term" value="F:sequence-specific DNA binding"/>
    <property type="evidence" value="ECO:0007669"/>
    <property type="project" value="InterPro"/>
</dbReference>
<dbReference type="Gene3D" id="2.20.25.80">
    <property type="entry name" value="WRKY domain"/>
    <property type="match status" value="2"/>
</dbReference>
<evidence type="ECO:0000259" key="11">
    <source>
        <dbReference type="PROSITE" id="PS50811"/>
    </source>
</evidence>
<dbReference type="Pfam" id="PF03106">
    <property type="entry name" value="WRKY"/>
    <property type="match status" value="2"/>
</dbReference>
<feature type="region of interest" description="Disordered" evidence="10">
    <location>
        <begin position="1"/>
        <end position="20"/>
    </location>
</feature>
<dbReference type="OrthoDB" id="5065855at2759"/>
<keyword evidence="5" id="KW-0805">Transcription regulation</keyword>
<feature type="compositionally biased region" description="Low complexity" evidence="10">
    <location>
        <begin position="1"/>
        <end position="18"/>
    </location>
</feature>
<feature type="domain" description="WRKY" evidence="11">
    <location>
        <begin position="368"/>
        <end position="433"/>
    </location>
</feature>
<dbReference type="AlphaFoldDB" id="A0A8T3BQ38"/>
<keyword evidence="7" id="KW-0804">Transcription</keyword>
<evidence type="ECO:0000256" key="6">
    <source>
        <dbReference type="ARBA" id="ARBA00023125"/>
    </source>
</evidence>
<evidence type="ECO:0000256" key="5">
    <source>
        <dbReference type="ARBA" id="ARBA00023015"/>
    </source>
</evidence>
<dbReference type="SMART" id="SM00774">
    <property type="entry name" value="WRKY"/>
    <property type="match status" value="2"/>
</dbReference>
<keyword evidence="6" id="KW-0238">DNA-binding</keyword>
<accession>A0A8T3BQ38</accession>
<feature type="region of interest" description="Disordered" evidence="10">
    <location>
        <begin position="307"/>
        <end position="355"/>
    </location>
</feature>
<dbReference type="InterPro" id="IPR036576">
    <property type="entry name" value="WRKY_dom_sf"/>
</dbReference>
<sequence>MNSTTPAAAFSFSTPSSSNHSFFKASRDHTISNAHEERPLSLSARPRFSTEFNGEVGLAKFKLAPPSSVPISHSSFFSIPGDISPTELLGSPMLLSSSNITASQEAENFSSHAFNWRNSSINYMQGIMEESKSYSDISFQTSTRPESLQASSYLPSSMGLVTTSEKHAQGEHQQLWSYNHPTESNSTVIPLSAQQNNHDESVHITTIMAAQALNDQKGVEDGYNWRKYGQKQVKGSENPRSYYKCTYPNCPSKKKVEKTLEGQITEIIYKGKHSHAKPKPTRRNSSCFGSDQTFLNSQVLDSITNAENSSASYGDDDFDMNSMMTKSQGDGFDEDEPDWKKMKNDSSNDGFSSSRNIKTPKVVIQTTSDMDVLDDGYRWRKYGQKVVKGNPNPRSYYKCTSAHCPVRKHIERASTDLRAVITAYEGKHNHDAPPPRGKGSLISKPLLGNNFYSFNNFTAPTRPMALPTHISQVANDSFFGSRQNFGLDNYGFSRFDNSVGSFYGNQQQQ</sequence>
<gene>
    <name evidence="12" type="ORF">KFK09_006744</name>
</gene>
<dbReference type="SUPFAM" id="SSF118290">
    <property type="entry name" value="WRKY DNA-binding domain"/>
    <property type="match status" value="2"/>
</dbReference>
<dbReference type="Proteomes" id="UP000829196">
    <property type="component" value="Unassembled WGS sequence"/>
</dbReference>
<dbReference type="GO" id="GO:0046872">
    <property type="term" value="F:metal ion binding"/>
    <property type="evidence" value="ECO:0007669"/>
    <property type="project" value="UniProtKB-KW"/>
</dbReference>
<proteinExistence type="inferred from homology"/>
<comment type="similarity">
    <text evidence="9">Belongs to the WRKY group I family.</text>
</comment>
<evidence type="ECO:0000256" key="3">
    <source>
        <dbReference type="ARBA" id="ARBA00022737"/>
    </source>
</evidence>
<dbReference type="FunFam" id="2.20.25.80:FF:000003">
    <property type="entry name" value="WRKY transcription factor 57"/>
    <property type="match status" value="1"/>
</dbReference>
<evidence type="ECO:0000256" key="8">
    <source>
        <dbReference type="ARBA" id="ARBA00023242"/>
    </source>
</evidence>
<evidence type="ECO:0000256" key="1">
    <source>
        <dbReference type="ARBA" id="ARBA00004123"/>
    </source>
</evidence>
<evidence type="ECO:0000256" key="7">
    <source>
        <dbReference type="ARBA" id="ARBA00023163"/>
    </source>
</evidence>
<dbReference type="GO" id="GO:0005634">
    <property type="term" value="C:nucleus"/>
    <property type="evidence" value="ECO:0007669"/>
    <property type="project" value="UniProtKB-SubCell"/>
</dbReference>
<keyword evidence="8" id="KW-0539">Nucleus</keyword>
<keyword evidence="4" id="KW-0862">Zinc</keyword>
<dbReference type="EMBL" id="JAGYWB010000006">
    <property type="protein sequence ID" value="KAI0519302.1"/>
    <property type="molecule type" value="Genomic_DNA"/>
</dbReference>
<evidence type="ECO:0000313" key="13">
    <source>
        <dbReference type="Proteomes" id="UP000829196"/>
    </source>
</evidence>
<organism evidence="12 13">
    <name type="scientific">Dendrobium nobile</name>
    <name type="common">Orchid</name>
    <dbReference type="NCBI Taxonomy" id="94219"/>
    <lineage>
        <taxon>Eukaryota</taxon>
        <taxon>Viridiplantae</taxon>
        <taxon>Streptophyta</taxon>
        <taxon>Embryophyta</taxon>
        <taxon>Tracheophyta</taxon>
        <taxon>Spermatophyta</taxon>
        <taxon>Magnoliopsida</taxon>
        <taxon>Liliopsida</taxon>
        <taxon>Asparagales</taxon>
        <taxon>Orchidaceae</taxon>
        <taxon>Epidendroideae</taxon>
        <taxon>Malaxideae</taxon>
        <taxon>Dendrobiinae</taxon>
        <taxon>Dendrobium</taxon>
    </lineage>
</organism>
<evidence type="ECO:0000256" key="2">
    <source>
        <dbReference type="ARBA" id="ARBA00022723"/>
    </source>
</evidence>
<comment type="subcellular location">
    <subcellularLocation>
        <location evidence="1">Nucleus</location>
    </subcellularLocation>
</comment>
<evidence type="ECO:0000256" key="9">
    <source>
        <dbReference type="ARBA" id="ARBA00061157"/>
    </source>
</evidence>
<evidence type="ECO:0000256" key="4">
    <source>
        <dbReference type="ARBA" id="ARBA00022833"/>
    </source>
</evidence>
<dbReference type="PANTHER" id="PTHR31221">
    <property type="entry name" value="WRKY TRANSCRIPTION FACTOR PROTEIN 1-RELATED"/>
    <property type="match status" value="1"/>
</dbReference>
<reference evidence="12" key="1">
    <citation type="journal article" date="2022" name="Front. Genet.">
        <title>Chromosome-Scale Assembly of the Dendrobium nobile Genome Provides Insights Into the Molecular Mechanism of the Biosynthesis of the Medicinal Active Ingredient of Dendrobium.</title>
        <authorList>
            <person name="Xu Q."/>
            <person name="Niu S.-C."/>
            <person name="Li K.-L."/>
            <person name="Zheng P.-J."/>
            <person name="Zhang X.-J."/>
            <person name="Jia Y."/>
            <person name="Liu Y."/>
            <person name="Niu Y.-X."/>
            <person name="Yu L.-H."/>
            <person name="Chen D.-F."/>
            <person name="Zhang G.-Q."/>
        </authorList>
    </citation>
    <scope>NUCLEOTIDE SEQUENCE</scope>
    <source>
        <tissue evidence="12">Leaf</tissue>
    </source>
</reference>
<evidence type="ECO:0000313" key="12">
    <source>
        <dbReference type="EMBL" id="KAI0519302.1"/>
    </source>
</evidence>
<evidence type="ECO:0000256" key="10">
    <source>
        <dbReference type="SAM" id="MobiDB-lite"/>
    </source>
</evidence>
<dbReference type="FunFam" id="2.20.25.80:FF:000006">
    <property type="entry name" value="WRKY transcription factor"/>
    <property type="match status" value="1"/>
</dbReference>
<name>A0A8T3BQ38_DENNO</name>
<dbReference type="GO" id="GO:0003700">
    <property type="term" value="F:DNA-binding transcription factor activity"/>
    <property type="evidence" value="ECO:0007669"/>
    <property type="project" value="InterPro"/>
</dbReference>